<dbReference type="Pfam" id="PF05345">
    <property type="entry name" value="He_PIG"/>
    <property type="match status" value="1"/>
</dbReference>
<dbReference type="RefSeq" id="WP_354448569.1">
    <property type="nucleotide sequence ID" value="NZ_JBEPSH010000013.1"/>
</dbReference>
<dbReference type="NCBIfam" id="TIGR04174">
    <property type="entry name" value="IPTL_CTERM"/>
    <property type="match status" value="1"/>
</dbReference>
<dbReference type="InterPro" id="IPR026442">
    <property type="entry name" value="IPTL_CTERM"/>
</dbReference>
<keyword evidence="3" id="KW-1185">Reference proteome</keyword>
<gene>
    <name evidence="2" type="ORF">ABIE13_005125</name>
</gene>
<dbReference type="NCBIfam" id="NF041766">
    <property type="entry name" value="choice_anch_U"/>
    <property type="match status" value="1"/>
</dbReference>
<dbReference type="InterPro" id="IPR053784">
    <property type="entry name" value="Choice_anch_U_dom"/>
</dbReference>
<dbReference type="EMBL" id="JBEPSH010000013">
    <property type="protein sequence ID" value="MET4579987.1"/>
    <property type="molecule type" value="Genomic_DNA"/>
</dbReference>
<evidence type="ECO:0000313" key="2">
    <source>
        <dbReference type="EMBL" id="MET4579987.1"/>
    </source>
</evidence>
<reference evidence="2 3" key="1">
    <citation type="submission" date="2024-06" db="EMBL/GenBank/DDBJ databases">
        <title>Sorghum-associated microbial communities from plants grown in Nebraska, USA.</title>
        <authorList>
            <person name="Schachtman D."/>
        </authorList>
    </citation>
    <scope>NUCLEOTIDE SEQUENCE [LARGE SCALE GENOMIC DNA]</scope>
    <source>
        <strain evidence="2 3">2709</strain>
    </source>
</reference>
<sequence>MQSNLQFASPVPGGFIKPTLVRSRIVLSRLILWSVFTSALGAPLLSQAQSCSPGETPAAFGFTGVAQNLTVPAGVTSLRVFLNGAQGGNGRSGAGTIGGSPNSMGGVGGMGGRISGTLAVVPGTALVINVGGQGSQSLNAGGLGEGGFGTGGGGTDLRVGGNGVGNRVAIAGGGGGGGNAGWSTANAIAGGAGGVGGGGNGVAGATVPGGRGPFGGGGGAVGTGGVAGAGCGGFPATAGNASTGKGGNASNFSGSFNGAGFGGGGGGGATIGAGGGGAGVGTTTCQQNWNGGGGGGAGGSTAASGLTSVTINNGVNAGNGSALICFASPTFSVGGTVSGQTGAVNLALVGSNPASSQQLTVPAGATAFAFGTRLPAGANWSASVSSAPAGQLCTLSSSSGTNIGANVTSVALSCITVAVSVNPATLSGGTHSLPISPQQLSAASANGGTAPYGFAVTAGTLPNGLSLSPDGVLAGTPNGAGSYTFTVQATSANGFRGFRTYSIVIAQRAQSISNFASAPAAPVFASGGTFTVAAVGGASGNPVVFASSTPAVCTVAGSTATMVGAGACALTANQAGNANYSVAPTASLTVTIGKQNQAISNFAATPAAPVFASGGTFTVAAVGGASGNPVVFASSTPAVCTVAGSTATIVAAGDCALTANQAGNANYNAAPAASLTVTIGKQSQAITAFAATPAAPVFASGGTFTVAAVGGASGNPVVFASSTPAVCTVAGSTATIVGAGSCALTANQAGDANYSVAPTASLTVTIGKQNQAISNFAATPAAPVFASGGTFTVAAVGGASGNPVVFASSTPAVCTVAGSTATTVGAGSCALTANQAGDANYNAAPAVSITVEIGKQSQAITDFAATPASPVFASGGTFALAAVGGASGNPVVFDSSTPAVCTVAGSTATIVAAGDCALTANQAGNANYNAAPAASLTVTIGKQSQVITLQVSPSTIVFTPGGTFTVNATGGASALPVTVTIAEESASVCASGGANGTTITMLSAGDCVVHADQAGNSNYEAATRVTQTVSISKATQTLTFDAQAAQVLGVGGTFSINPLATSASPNSGAPIVYRSLTEAICTLSGTEVTVVGSGTCDVEASQAGDVNYSDAEAVQQSILISAPITSFSGTTQPPGGVGSAPAGLATATISGGGPRCAFDLDSGNTGFIAATAPPPPGRLLNQGLFKFKLVGCDASPVRVTVTWPTAVTAYIKYGKAEPSAGTNSYFAPTGLNVAGQVVAFTVTDGQQGDDDWAVNGEIIDPSGPLVSDGGAPKAIPTLNQWALALLALLCLYAAGYASRRRGGAAGGTR</sequence>
<protein>
    <recommendedName>
        <fullName evidence="1">IPTL-CTERM protein sorting domain-containing protein</fullName>
    </recommendedName>
</protein>
<name>A0ABV2QHI7_9BURK</name>
<dbReference type="Proteomes" id="UP001549320">
    <property type="component" value="Unassembled WGS sequence"/>
</dbReference>
<evidence type="ECO:0000259" key="1">
    <source>
        <dbReference type="Pfam" id="PF18203"/>
    </source>
</evidence>
<accession>A0ABV2QHI7</accession>
<dbReference type="InterPro" id="IPR013783">
    <property type="entry name" value="Ig-like_fold"/>
</dbReference>
<feature type="domain" description="IPTL-CTERM protein sorting" evidence="1">
    <location>
        <begin position="1274"/>
        <end position="1300"/>
    </location>
</feature>
<evidence type="ECO:0000313" key="3">
    <source>
        <dbReference type="Proteomes" id="UP001549320"/>
    </source>
</evidence>
<proteinExistence type="predicted"/>
<dbReference type="Pfam" id="PF18203">
    <property type="entry name" value="IPTL-CTERM"/>
    <property type="match status" value="1"/>
</dbReference>
<comment type="caution">
    <text evidence="2">The sequence shown here is derived from an EMBL/GenBank/DDBJ whole genome shotgun (WGS) entry which is preliminary data.</text>
</comment>
<organism evidence="2 3">
    <name type="scientific">Ottowia thiooxydans</name>
    <dbReference type="NCBI Taxonomy" id="219182"/>
    <lineage>
        <taxon>Bacteria</taxon>
        <taxon>Pseudomonadati</taxon>
        <taxon>Pseudomonadota</taxon>
        <taxon>Betaproteobacteria</taxon>
        <taxon>Burkholderiales</taxon>
        <taxon>Comamonadaceae</taxon>
        <taxon>Ottowia</taxon>
    </lineage>
</organism>
<dbReference type="Gene3D" id="2.60.40.10">
    <property type="entry name" value="Immunoglobulins"/>
    <property type="match status" value="1"/>
</dbReference>